<keyword evidence="3" id="KW-1185">Reference proteome</keyword>
<dbReference type="GeneID" id="91092299"/>
<dbReference type="EMBL" id="CP144099">
    <property type="protein sequence ID" value="WWC86749.1"/>
    <property type="molecule type" value="Genomic_DNA"/>
</dbReference>
<dbReference type="AlphaFoldDB" id="A0AAX4JPC5"/>
<evidence type="ECO:0000313" key="3">
    <source>
        <dbReference type="Proteomes" id="UP001355207"/>
    </source>
</evidence>
<organism evidence="2 3">
    <name type="scientific">Kwoniella dendrophila CBS 6074</name>
    <dbReference type="NCBI Taxonomy" id="1295534"/>
    <lineage>
        <taxon>Eukaryota</taxon>
        <taxon>Fungi</taxon>
        <taxon>Dikarya</taxon>
        <taxon>Basidiomycota</taxon>
        <taxon>Agaricomycotina</taxon>
        <taxon>Tremellomycetes</taxon>
        <taxon>Tremellales</taxon>
        <taxon>Cryptococcaceae</taxon>
        <taxon>Kwoniella</taxon>
    </lineage>
</organism>
<proteinExistence type="predicted"/>
<feature type="region of interest" description="Disordered" evidence="1">
    <location>
        <begin position="214"/>
        <end position="251"/>
    </location>
</feature>
<sequence>MWPKDTISRLEKKPTVKEREEILDFLCKTLEDDPVHSRQFGQSKDSERAYFLTVLGPEYDAEKDNTNSPKICDVWTLRSGLTRELQSVLLHRGWEDIKRMMTKQEDNEPYIKKMWSNLPAETEEWTRNQFNRAFEHAEYCLPFRERNGADCIEFLVTKPSPTREKHQDRLMSEFMNSMNWGYDHLKTFAVDEAQVEFFKSFGFTVGEESNLRNKWASSHTANEDSDAESEQANAASSTGNNKPGLSSCTNM</sequence>
<gene>
    <name evidence="2" type="ORF">L201_001627</name>
</gene>
<evidence type="ECO:0000256" key="1">
    <source>
        <dbReference type="SAM" id="MobiDB-lite"/>
    </source>
</evidence>
<name>A0AAX4JPC5_9TREE</name>
<feature type="compositionally biased region" description="Polar residues" evidence="1">
    <location>
        <begin position="230"/>
        <end position="251"/>
    </location>
</feature>
<dbReference type="Proteomes" id="UP001355207">
    <property type="component" value="Chromosome 2"/>
</dbReference>
<dbReference type="RefSeq" id="XP_066073512.1">
    <property type="nucleotide sequence ID" value="XM_066217415.1"/>
</dbReference>
<evidence type="ECO:0008006" key="4">
    <source>
        <dbReference type="Google" id="ProtNLM"/>
    </source>
</evidence>
<protein>
    <recommendedName>
        <fullName evidence="4">N-acetyltransferase domain-containing protein</fullName>
    </recommendedName>
</protein>
<reference evidence="2 3" key="1">
    <citation type="submission" date="2024-01" db="EMBL/GenBank/DDBJ databases">
        <title>Comparative genomics of Cryptococcus and Kwoniella reveals pathogenesis evolution and contrasting modes of karyotype evolution via chromosome fusion or intercentromeric recombination.</title>
        <authorList>
            <person name="Coelho M.A."/>
            <person name="David-Palma M."/>
            <person name="Shea T."/>
            <person name="Bowers K."/>
            <person name="McGinley-Smith S."/>
            <person name="Mohammad A.W."/>
            <person name="Gnirke A."/>
            <person name="Yurkov A.M."/>
            <person name="Nowrousian M."/>
            <person name="Sun S."/>
            <person name="Cuomo C.A."/>
            <person name="Heitman J."/>
        </authorList>
    </citation>
    <scope>NUCLEOTIDE SEQUENCE [LARGE SCALE GENOMIC DNA]</scope>
    <source>
        <strain evidence="2 3">CBS 6074</strain>
    </source>
</reference>
<evidence type="ECO:0000313" key="2">
    <source>
        <dbReference type="EMBL" id="WWC86749.1"/>
    </source>
</evidence>
<accession>A0AAX4JPC5</accession>